<reference evidence="3 4" key="1">
    <citation type="submission" date="2017-02" db="EMBL/GenBank/DDBJ databases">
        <title>The new phylogeny of genus Mycobacterium.</title>
        <authorList>
            <person name="Tortoli E."/>
            <person name="Trovato A."/>
            <person name="Cirillo D.M."/>
        </authorList>
    </citation>
    <scope>NUCLEOTIDE SEQUENCE [LARGE SCALE GENOMIC DNA]</scope>
    <source>
        <strain evidence="3 4">DSM 43992</strain>
    </source>
</reference>
<dbReference type="EMBL" id="MVIJ01000003">
    <property type="protein sequence ID" value="ORB75675.1"/>
    <property type="molecule type" value="Genomic_DNA"/>
</dbReference>
<dbReference type="Proteomes" id="UP000192601">
    <property type="component" value="Unassembled WGS sequence"/>
</dbReference>
<dbReference type="OrthoDB" id="4555743at2"/>
<dbReference type="Gene3D" id="3.10.450.50">
    <property type="match status" value="1"/>
</dbReference>
<dbReference type="AlphaFoldDB" id="A0A1X0KM48"/>
<comment type="caution">
    <text evidence="3">The sequence shown here is derived from an EMBL/GenBank/DDBJ whole genome shotgun (WGS) entry which is preliminary data.</text>
</comment>
<evidence type="ECO:0000313" key="4">
    <source>
        <dbReference type="Proteomes" id="UP000192601"/>
    </source>
</evidence>
<feature type="compositionally biased region" description="Basic and acidic residues" evidence="1">
    <location>
        <begin position="134"/>
        <end position="151"/>
    </location>
</feature>
<dbReference type="InterPro" id="IPR037401">
    <property type="entry name" value="SnoaL-like"/>
</dbReference>
<dbReference type="STRING" id="1783.BST44_04070"/>
<dbReference type="Pfam" id="PF13577">
    <property type="entry name" value="SnoaL_4"/>
    <property type="match status" value="1"/>
</dbReference>
<dbReference type="InterPro" id="IPR032710">
    <property type="entry name" value="NTF2-like_dom_sf"/>
</dbReference>
<gene>
    <name evidence="3" type="ORF">BST44_04070</name>
</gene>
<organism evidence="3 4">
    <name type="scientific">Mycobacterium scrofulaceum</name>
    <dbReference type="NCBI Taxonomy" id="1783"/>
    <lineage>
        <taxon>Bacteria</taxon>
        <taxon>Bacillati</taxon>
        <taxon>Actinomycetota</taxon>
        <taxon>Actinomycetes</taxon>
        <taxon>Mycobacteriales</taxon>
        <taxon>Mycobacteriaceae</taxon>
        <taxon>Mycobacterium</taxon>
    </lineage>
</organism>
<evidence type="ECO:0000259" key="2">
    <source>
        <dbReference type="Pfam" id="PF13577"/>
    </source>
</evidence>
<feature type="domain" description="SnoaL-like" evidence="2">
    <location>
        <begin position="3"/>
        <end position="121"/>
    </location>
</feature>
<sequence length="151" mass="17278">MVVNDYEAIRRVIALHAQLLDERRWPELAALFCPDGVLPWGGNTFRGRKEIIEGLPGTQPKIPHRIKHFVYAPVIEIYGNDARAWSDVIVSLVPEEGPAEMSFVGRYHDHLRRENGRWLLSKHITVKTGDALPDDERLPSGLYADDRTRQE</sequence>
<accession>A0A1X0KM48</accession>
<dbReference type="RefSeq" id="WP_009953895.1">
    <property type="nucleotide sequence ID" value="NZ_MVIJ01000003.1"/>
</dbReference>
<name>A0A1X0KM48_MYCSC</name>
<proteinExistence type="predicted"/>
<evidence type="ECO:0000313" key="3">
    <source>
        <dbReference type="EMBL" id="ORB75675.1"/>
    </source>
</evidence>
<protein>
    <recommendedName>
        <fullName evidence="2">SnoaL-like domain-containing protein</fullName>
    </recommendedName>
</protein>
<dbReference type="GeneID" id="77302969"/>
<feature type="region of interest" description="Disordered" evidence="1">
    <location>
        <begin position="130"/>
        <end position="151"/>
    </location>
</feature>
<keyword evidence="4" id="KW-1185">Reference proteome</keyword>
<dbReference type="SUPFAM" id="SSF54427">
    <property type="entry name" value="NTF2-like"/>
    <property type="match status" value="1"/>
</dbReference>
<evidence type="ECO:0000256" key="1">
    <source>
        <dbReference type="SAM" id="MobiDB-lite"/>
    </source>
</evidence>